<reference evidence="1 2" key="1">
    <citation type="submission" date="2014-10" db="EMBL/GenBank/DDBJ databases">
        <title>Draft genome of the hookworm Ancylostoma caninum.</title>
        <authorList>
            <person name="Mitreva M."/>
        </authorList>
    </citation>
    <scope>NUCLEOTIDE SEQUENCE [LARGE SCALE GENOMIC DNA]</scope>
    <source>
        <strain evidence="1 2">Baltimore</strain>
    </source>
</reference>
<dbReference type="AlphaFoldDB" id="A0A368G954"/>
<evidence type="ECO:0000313" key="2">
    <source>
        <dbReference type="Proteomes" id="UP000252519"/>
    </source>
</evidence>
<name>A0A368G954_ANCCA</name>
<proteinExistence type="predicted"/>
<gene>
    <name evidence="1" type="ORF">ANCCAN_14795</name>
</gene>
<keyword evidence="2" id="KW-1185">Reference proteome</keyword>
<sequence>MAKHIEITEELVEQFYNNYEVKLNVIHRLIARDTGKDESETPKDNVCDVLKDESSSVTQPHDTISEVIEAIVKCHYKRTVVDAMATTEIQLADSSGSFAPIPTCPRWLIQRKRPENKRESLTACGLCGCVRLVVDVRKASAKVGRTNVLLACLMRQGLVHPTLAATFRKDATHPQKRLCHEHFIHAGAYLAAAVRTLTGHYPGVGLWTIPADIMGNIVAILQDHLDIITRDVLHAYDVASFFNDYLLKYIETEEWKITEVLHSGIELSTILDLDGLTKRRVVLENNEKMEEDANNEELFSNNTGDQSKEDPLFCKVEKDEQSDIIIIDEQRSASEPPQNSSKQCDKPQLAAPTARESLQQEIIESWKTRCGVCYQRATTGLRKPSTIRNYNIVLLACMVMDNTIDISEATDLMWKISFFNVVICDKHFIAAVSSFHCFQIFTSLWYLVT</sequence>
<protein>
    <submittedName>
        <fullName evidence="1">Uncharacterized protein</fullName>
    </submittedName>
</protein>
<accession>A0A368G954</accession>
<dbReference type="OrthoDB" id="5866872at2759"/>
<evidence type="ECO:0000313" key="1">
    <source>
        <dbReference type="EMBL" id="RCN39267.1"/>
    </source>
</evidence>
<dbReference type="EMBL" id="JOJR01000347">
    <property type="protein sequence ID" value="RCN39267.1"/>
    <property type="molecule type" value="Genomic_DNA"/>
</dbReference>
<comment type="caution">
    <text evidence="1">The sequence shown here is derived from an EMBL/GenBank/DDBJ whole genome shotgun (WGS) entry which is preliminary data.</text>
</comment>
<dbReference type="Proteomes" id="UP000252519">
    <property type="component" value="Unassembled WGS sequence"/>
</dbReference>
<organism evidence="1 2">
    <name type="scientific">Ancylostoma caninum</name>
    <name type="common">Dog hookworm</name>
    <dbReference type="NCBI Taxonomy" id="29170"/>
    <lineage>
        <taxon>Eukaryota</taxon>
        <taxon>Metazoa</taxon>
        <taxon>Ecdysozoa</taxon>
        <taxon>Nematoda</taxon>
        <taxon>Chromadorea</taxon>
        <taxon>Rhabditida</taxon>
        <taxon>Rhabditina</taxon>
        <taxon>Rhabditomorpha</taxon>
        <taxon>Strongyloidea</taxon>
        <taxon>Ancylostomatidae</taxon>
        <taxon>Ancylostomatinae</taxon>
        <taxon>Ancylostoma</taxon>
    </lineage>
</organism>